<evidence type="ECO:0000313" key="2">
    <source>
        <dbReference type="EMBL" id="CAN97445.1"/>
    </source>
</evidence>
<sequence length="79" mass="8746">MARERPSAHQKIALGLPTSPASPLGLFGSIPRRPGRTGGSIALDRMTRRVERERTKTTCALSGRLRSHALPARLQRRFD</sequence>
<gene>
    <name evidence="2" type="ordered locus">sce7276</name>
</gene>
<organism evidence="2 3">
    <name type="scientific">Sorangium cellulosum (strain So ce56)</name>
    <name type="common">Polyangium cellulosum (strain So ce56)</name>
    <dbReference type="NCBI Taxonomy" id="448385"/>
    <lineage>
        <taxon>Bacteria</taxon>
        <taxon>Pseudomonadati</taxon>
        <taxon>Myxococcota</taxon>
        <taxon>Polyangia</taxon>
        <taxon>Polyangiales</taxon>
        <taxon>Polyangiaceae</taxon>
        <taxon>Sorangium</taxon>
    </lineage>
</organism>
<reference evidence="2 3" key="1">
    <citation type="journal article" date="2007" name="Nat. Biotechnol.">
        <title>Complete genome sequence of the myxobacterium Sorangium cellulosum.</title>
        <authorList>
            <person name="Schneiker S."/>
            <person name="Perlova O."/>
            <person name="Kaiser O."/>
            <person name="Gerth K."/>
            <person name="Alici A."/>
            <person name="Altmeyer M.O."/>
            <person name="Bartels D."/>
            <person name="Bekel T."/>
            <person name="Beyer S."/>
            <person name="Bode E."/>
            <person name="Bode H.B."/>
            <person name="Bolten C.J."/>
            <person name="Choudhuri J.V."/>
            <person name="Doss S."/>
            <person name="Elnakady Y.A."/>
            <person name="Frank B."/>
            <person name="Gaigalat L."/>
            <person name="Goesmann A."/>
            <person name="Groeger C."/>
            <person name="Gross F."/>
            <person name="Jelsbak L."/>
            <person name="Jelsbak L."/>
            <person name="Kalinowski J."/>
            <person name="Kegler C."/>
            <person name="Knauber T."/>
            <person name="Konietzny S."/>
            <person name="Kopp M."/>
            <person name="Krause L."/>
            <person name="Krug D."/>
            <person name="Linke B."/>
            <person name="Mahmud T."/>
            <person name="Martinez-Arias R."/>
            <person name="McHardy A.C."/>
            <person name="Merai M."/>
            <person name="Meyer F."/>
            <person name="Mormann S."/>
            <person name="Munoz-Dorado J."/>
            <person name="Perez J."/>
            <person name="Pradella S."/>
            <person name="Rachid S."/>
            <person name="Raddatz G."/>
            <person name="Rosenau F."/>
            <person name="Rueckert C."/>
            <person name="Sasse F."/>
            <person name="Scharfe M."/>
            <person name="Schuster S.C."/>
            <person name="Suen G."/>
            <person name="Treuner-Lange A."/>
            <person name="Velicer G.J."/>
            <person name="Vorholter F.-J."/>
            <person name="Weissman K.J."/>
            <person name="Welch R.D."/>
            <person name="Wenzel S.C."/>
            <person name="Whitworth D.E."/>
            <person name="Wilhelm S."/>
            <person name="Wittmann C."/>
            <person name="Bloecker H."/>
            <person name="Puehler A."/>
            <person name="Mueller R."/>
        </authorList>
    </citation>
    <scope>NUCLEOTIDE SEQUENCE [LARGE SCALE GENOMIC DNA]</scope>
    <source>
        <strain evidence="3">So ce56</strain>
    </source>
</reference>
<feature type="region of interest" description="Disordered" evidence="1">
    <location>
        <begin position="1"/>
        <end position="40"/>
    </location>
</feature>
<keyword evidence="3" id="KW-1185">Reference proteome</keyword>
<evidence type="ECO:0000256" key="1">
    <source>
        <dbReference type="SAM" id="MobiDB-lite"/>
    </source>
</evidence>
<dbReference type="KEGG" id="scl:sce7276"/>
<name>A9ET45_SORC5</name>
<dbReference type="EMBL" id="AM746676">
    <property type="protein sequence ID" value="CAN97445.1"/>
    <property type="molecule type" value="Genomic_DNA"/>
</dbReference>
<evidence type="ECO:0000313" key="3">
    <source>
        <dbReference type="Proteomes" id="UP000002139"/>
    </source>
</evidence>
<dbReference type="Proteomes" id="UP000002139">
    <property type="component" value="Chromosome"/>
</dbReference>
<dbReference type="AlphaFoldDB" id="A9ET45"/>
<proteinExistence type="predicted"/>
<dbReference type="HOGENOM" id="CLU_2604212_0_0_7"/>
<accession>A9ET45</accession>
<protein>
    <submittedName>
        <fullName evidence="2">Uncharacterized protein</fullName>
    </submittedName>
</protein>